<evidence type="ECO:0000256" key="4">
    <source>
        <dbReference type="ARBA" id="ARBA00022692"/>
    </source>
</evidence>
<proteinExistence type="predicted"/>
<reference evidence="9 10" key="1">
    <citation type="submission" date="2021-07" db="EMBL/GenBank/DDBJ databases">
        <title>Actinomadura sp. PM05-2 isolated from lichen.</title>
        <authorList>
            <person name="Somphong A."/>
            <person name="Phongsopitanun W."/>
            <person name="Tanasupawat S."/>
            <person name="Peongsungnone V."/>
        </authorList>
    </citation>
    <scope>NUCLEOTIDE SEQUENCE [LARGE SCALE GENOMIC DNA]</scope>
    <source>
        <strain evidence="9 10">PM05-2</strain>
    </source>
</reference>
<dbReference type="PROSITE" id="PS50850">
    <property type="entry name" value="MFS"/>
    <property type="match status" value="1"/>
</dbReference>
<dbReference type="InterPro" id="IPR011701">
    <property type="entry name" value="MFS"/>
</dbReference>
<dbReference type="Proteomes" id="UP000774570">
    <property type="component" value="Unassembled WGS sequence"/>
</dbReference>
<keyword evidence="10" id="KW-1185">Reference proteome</keyword>
<comment type="caution">
    <text evidence="9">The sequence shown here is derived from an EMBL/GenBank/DDBJ whole genome shotgun (WGS) entry which is preliminary data.</text>
</comment>
<feature type="transmembrane region" description="Helical" evidence="7">
    <location>
        <begin position="27"/>
        <end position="45"/>
    </location>
</feature>
<dbReference type="InterPro" id="IPR036259">
    <property type="entry name" value="MFS_trans_sf"/>
</dbReference>
<protein>
    <submittedName>
        <fullName evidence="9">MFS transporter</fullName>
    </submittedName>
</protein>
<keyword evidence="4 7" id="KW-0812">Transmembrane</keyword>
<dbReference type="EMBL" id="JAIBOA010000016">
    <property type="protein sequence ID" value="MBW8485509.1"/>
    <property type="molecule type" value="Genomic_DNA"/>
</dbReference>
<comment type="subcellular location">
    <subcellularLocation>
        <location evidence="1">Cell membrane</location>
        <topology evidence="1">Multi-pass membrane protein</topology>
    </subcellularLocation>
</comment>
<dbReference type="Pfam" id="PF07690">
    <property type="entry name" value="MFS_1"/>
    <property type="match status" value="1"/>
</dbReference>
<evidence type="ECO:0000256" key="7">
    <source>
        <dbReference type="SAM" id="Phobius"/>
    </source>
</evidence>
<dbReference type="Gene3D" id="1.20.1250.20">
    <property type="entry name" value="MFS general substrate transporter like domains"/>
    <property type="match status" value="1"/>
</dbReference>
<sequence>MIGLDTSVVTIALPDIRAGLHLGTGGLAWVQNSYMLAFGGLLLLGGRTGDVLGRRRVFGAGVALFTAASLLGGLATAGWALLLARSLQGVAAAVAAPSAMALIAASFEGAARVRALSVFSAVIGAGGALGMVVGGALTEAASWHWVFFVNVPIGAALLLALPRALPHLPPNPGPFDAAGALAATAGMTAVVYGLIRASGDGWGDARVLASLAGGAVLLAVFVAVEARAPRPLMPLRLLADRERAGAYAAQLLAVAAMFGSFFFLTQRIQHDLGYGPLRAGFAFVPTVGLQFVTVRLVPRLLPRFGVRTLVATGLAAITAALAILAATSPDGGYAATLLVPFVLLGVGGGLTIMPLNAAILGRAPVEDAGAASGIAQTMLWTGASVGTAVLVTVHGAAPGAAVYATAAAFAAAGVVLALLTLRPRPRP</sequence>
<feature type="transmembrane region" description="Helical" evidence="7">
    <location>
        <begin position="400"/>
        <end position="421"/>
    </location>
</feature>
<dbReference type="CDD" id="cd17321">
    <property type="entry name" value="MFS_MMR_MDR_like"/>
    <property type="match status" value="1"/>
</dbReference>
<feature type="transmembrane region" description="Helical" evidence="7">
    <location>
        <begin position="143"/>
        <end position="161"/>
    </location>
</feature>
<feature type="transmembrane region" description="Helical" evidence="7">
    <location>
        <begin position="373"/>
        <end position="394"/>
    </location>
</feature>
<dbReference type="Gene3D" id="1.20.1720.10">
    <property type="entry name" value="Multidrug resistance protein D"/>
    <property type="match status" value="1"/>
</dbReference>
<keyword evidence="5 7" id="KW-1133">Transmembrane helix</keyword>
<keyword evidence="3" id="KW-1003">Cell membrane</keyword>
<dbReference type="InterPro" id="IPR020846">
    <property type="entry name" value="MFS_dom"/>
</dbReference>
<feature type="transmembrane region" description="Helical" evidence="7">
    <location>
        <begin position="87"/>
        <end position="104"/>
    </location>
</feature>
<evidence type="ECO:0000256" key="1">
    <source>
        <dbReference type="ARBA" id="ARBA00004651"/>
    </source>
</evidence>
<dbReference type="PANTHER" id="PTHR42718">
    <property type="entry name" value="MAJOR FACILITATOR SUPERFAMILY MULTIDRUG TRANSPORTER MFSC"/>
    <property type="match status" value="1"/>
</dbReference>
<feature type="transmembrane region" description="Helical" evidence="7">
    <location>
        <begin position="309"/>
        <end position="327"/>
    </location>
</feature>
<evidence type="ECO:0000256" key="6">
    <source>
        <dbReference type="ARBA" id="ARBA00023136"/>
    </source>
</evidence>
<dbReference type="SUPFAM" id="SSF103473">
    <property type="entry name" value="MFS general substrate transporter"/>
    <property type="match status" value="1"/>
</dbReference>
<evidence type="ECO:0000313" key="9">
    <source>
        <dbReference type="EMBL" id="MBW8485509.1"/>
    </source>
</evidence>
<evidence type="ECO:0000256" key="2">
    <source>
        <dbReference type="ARBA" id="ARBA00022448"/>
    </source>
</evidence>
<feature type="domain" description="Major facilitator superfamily (MFS) profile" evidence="8">
    <location>
        <begin position="1"/>
        <end position="425"/>
    </location>
</feature>
<organism evidence="9 10">
    <name type="scientific">Actinomadura parmotrematis</name>
    <dbReference type="NCBI Taxonomy" id="2864039"/>
    <lineage>
        <taxon>Bacteria</taxon>
        <taxon>Bacillati</taxon>
        <taxon>Actinomycetota</taxon>
        <taxon>Actinomycetes</taxon>
        <taxon>Streptosporangiales</taxon>
        <taxon>Thermomonosporaceae</taxon>
        <taxon>Actinomadura</taxon>
    </lineage>
</organism>
<name>A0ABS7FYI7_9ACTN</name>
<dbReference type="PANTHER" id="PTHR42718:SF46">
    <property type="entry name" value="BLR6921 PROTEIN"/>
    <property type="match status" value="1"/>
</dbReference>
<gene>
    <name evidence="9" type="ORF">K1Y72_24225</name>
</gene>
<feature type="transmembrane region" description="Helical" evidence="7">
    <location>
        <begin position="57"/>
        <end position="81"/>
    </location>
</feature>
<feature type="transmembrane region" description="Helical" evidence="7">
    <location>
        <begin position="116"/>
        <end position="137"/>
    </location>
</feature>
<keyword evidence="6 7" id="KW-0472">Membrane</keyword>
<feature type="transmembrane region" description="Helical" evidence="7">
    <location>
        <begin position="333"/>
        <end position="361"/>
    </location>
</feature>
<accession>A0ABS7FYI7</accession>
<dbReference type="PRINTS" id="PR01036">
    <property type="entry name" value="TCRTETB"/>
</dbReference>
<feature type="transmembrane region" description="Helical" evidence="7">
    <location>
        <begin position="244"/>
        <end position="265"/>
    </location>
</feature>
<evidence type="ECO:0000259" key="8">
    <source>
        <dbReference type="PROSITE" id="PS50850"/>
    </source>
</evidence>
<feature type="transmembrane region" description="Helical" evidence="7">
    <location>
        <begin position="173"/>
        <end position="195"/>
    </location>
</feature>
<feature type="transmembrane region" description="Helical" evidence="7">
    <location>
        <begin position="207"/>
        <end position="224"/>
    </location>
</feature>
<evidence type="ECO:0000256" key="3">
    <source>
        <dbReference type="ARBA" id="ARBA00022475"/>
    </source>
</evidence>
<keyword evidence="2" id="KW-0813">Transport</keyword>
<feature type="transmembrane region" description="Helical" evidence="7">
    <location>
        <begin position="277"/>
        <end position="297"/>
    </location>
</feature>
<evidence type="ECO:0000313" key="10">
    <source>
        <dbReference type="Proteomes" id="UP000774570"/>
    </source>
</evidence>
<evidence type="ECO:0000256" key="5">
    <source>
        <dbReference type="ARBA" id="ARBA00022989"/>
    </source>
</evidence>